<protein>
    <submittedName>
        <fullName evidence="3">Phosphotransferase</fullName>
    </submittedName>
</protein>
<evidence type="ECO:0000313" key="3">
    <source>
        <dbReference type="EMBL" id="WFM83882.1"/>
    </source>
</evidence>
<proteinExistence type="predicted"/>
<sequence length="366" mass="39532">MKTSPLHLAALAVCAIDGLEAVGTRAPYRRTPDFQFGGVIDAQGRNWVVKVPLHTHAATTLEAEVSVAKALGKEVSDGNLPFDILRPAGFAKVETGRALVFPSPIGKPRRFDNLGDRASHELGRTLSAIHHLPIDVATRSGLPVYDSQLLRARLRTELSDINERSPLPPVLMRRWEGAISRDSLWNFRTVFVHGDVAEENFFWSNGSVTTVVGFGDSHVGDPAEDFASLVTILDDDEFAATVESYGNGLESDSSFMTRTILLSEIALARWLGFGVRTQNPDVIDNAKTMLADLASDIANDPELATGPTWEEEPVSSDASDEFEDVDDASFSTVSDDALPAANVHPNVSPSGDITDGVGEEPSRPSR</sequence>
<dbReference type="SUPFAM" id="SSF56112">
    <property type="entry name" value="Protein kinase-like (PK-like)"/>
    <property type="match status" value="1"/>
</dbReference>
<evidence type="ECO:0000256" key="1">
    <source>
        <dbReference type="SAM" id="MobiDB-lite"/>
    </source>
</evidence>
<dbReference type="InterPro" id="IPR002575">
    <property type="entry name" value="Aminoglycoside_PTrfase"/>
</dbReference>
<evidence type="ECO:0000259" key="2">
    <source>
        <dbReference type="Pfam" id="PF01636"/>
    </source>
</evidence>
<dbReference type="InterPro" id="IPR011009">
    <property type="entry name" value="Kinase-like_dom_sf"/>
</dbReference>
<dbReference type="RefSeq" id="WP_278013277.1">
    <property type="nucleotide sequence ID" value="NZ_CP121208.1"/>
</dbReference>
<gene>
    <name evidence="3" type="ORF">P7079_02575</name>
</gene>
<dbReference type="EMBL" id="CP121208">
    <property type="protein sequence ID" value="WFM83882.1"/>
    <property type="molecule type" value="Genomic_DNA"/>
</dbReference>
<keyword evidence="4" id="KW-1185">Reference proteome</keyword>
<dbReference type="Proteomes" id="UP001215216">
    <property type="component" value="Chromosome"/>
</dbReference>
<dbReference type="Gene3D" id="3.90.1200.10">
    <property type="match status" value="1"/>
</dbReference>
<dbReference type="Pfam" id="PF01636">
    <property type="entry name" value="APH"/>
    <property type="match status" value="1"/>
</dbReference>
<reference evidence="3 4" key="1">
    <citation type="submission" date="2023-03" db="EMBL/GenBank/DDBJ databases">
        <title>Complete genome of Arcanobacterium canis strain DSM 25104 isolated in 2010 from a canine otitis externa in Germany.</title>
        <authorList>
            <person name="Borowiak M."/>
            <person name="Kreitlow A."/>
            <person name="Malorny B."/>
            <person name="Laemmler C."/>
            <person name="Prenger-Berninghoff E."/>
            <person name="Ploetz M."/>
            <person name="Abdulmawjood A."/>
        </authorList>
    </citation>
    <scope>NUCLEOTIDE SEQUENCE [LARGE SCALE GENOMIC DNA]</scope>
    <source>
        <strain evidence="3 4">DSM 25104</strain>
    </source>
</reference>
<accession>A0ABY8G099</accession>
<organism evidence="3 4">
    <name type="scientific">Arcanobacterium canis</name>
    <dbReference type="NCBI Taxonomy" id="999183"/>
    <lineage>
        <taxon>Bacteria</taxon>
        <taxon>Bacillati</taxon>
        <taxon>Actinomycetota</taxon>
        <taxon>Actinomycetes</taxon>
        <taxon>Actinomycetales</taxon>
        <taxon>Actinomycetaceae</taxon>
        <taxon>Arcanobacterium</taxon>
    </lineage>
</organism>
<evidence type="ECO:0000313" key="4">
    <source>
        <dbReference type="Proteomes" id="UP001215216"/>
    </source>
</evidence>
<feature type="domain" description="Aminoglycoside phosphotransferase" evidence="2">
    <location>
        <begin position="40"/>
        <end position="250"/>
    </location>
</feature>
<name>A0ABY8G099_9ACTO</name>
<feature type="compositionally biased region" description="Acidic residues" evidence="1">
    <location>
        <begin position="309"/>
        <end position="327"/>
    </location>
</feature>
<feature type="region of interest" description="Disordered" evidence="1">
    <location>
        <begin position="298"/>
        <end position="366"/>
    </location>
</feature>